<proteinExistence type="predicted"/>
<name>A0AC34F676_9BILA</name>
<dbReference type="Proteomes" id="UP000887579">
    <property type="component" value="Unplaced"/>
</dbReference>
<organism evidence="1 2">
    <name type="scientific">Panagrolaimus sp. ES5</name>
    <dbReference type="NCBI Taxonomy" id="591445"/>
    <lineage>
        <taxon>Eukaryota</taxon>
        <taxon>Metazoa</taxon>
        <taxon>Ecdysozoa</taxon>
        <taxon>Nematoda</taxon>
        <taxon>Chromadorea</taxon>
        <taxon>Rhabditida</taxon>
        <taxon>Tylenchina</taxon>
        <taxon>Panagrolaimomorpha</taxon>
        <taxon>Panagrolaimoidea</taxon>
        <taxon>Panagrolaimidae</taxon>
        <taxon>Panagrolaimus</taxon>
    </lineage>
</organism>
<sequence length="331" mass="36661">MKRLIILNFIGFVAAFLNGTLVLLNKNGDRLGYGIIVAPDTVMIPNEEIYHSLDAFARVENNGSHKSVYTFSSSTSQLKRINDGVFIIKLSNQSKVTEGNRSLRLSRYPLCENSILKTLSQNISGTVVLNFESRFQSLSNRQCKGFYNNFDSTKQICGATSTVGENEATGTPLVTVIDSVSYLVGLLNQQRSSTKLFDLVVEKCDTFPKYPSCEYLFSFPEKYVYCNSREISKDLSESNHSEIVLIGSNESGNKFVPSGFAIIISDYQAIAFSDFIKVLEQIQNPEIYGSGEEKAVAVMGNDNSKLINLEGMSVDDIGISDFKLLLLTVCK</sequence>
<dbReference type="WBParaSite" id="ES5_v2.g12634.t1">
    <property type="protein sequence ID" value="ES5_v2.g12634.t1"/>
    <property type="gene ID" value="ES5_v2.g12634"/>
</dbReference>
<evidence type="ECO:0000313" key="2">
    <source>
        <dbReference type="WBParaSite" id="ES5_v2.g12634.t1"/>
    </source>
</evidence>
<accession>A0AC34F676</accession>
<reference evidence="2" key="1">
    <citation type="submission" date="2022-11" db="UniProtKB">
        <authorList>
            <consortium name="WormBaseParasite"/>
        </authorList>
    </citation>
    <scope>IDENTIFICATION</scope>
</reference>
<protein>
    <submittedName>
        <fullName evidence="2">Uncharacterized protein</fullName>
    </submittedName>
</protein>
<evidence type="ECO:0000313" key="1">
    <source>
        <dbReference type="Proteomes" id="UP000887579"/>
    </source>
</evidence>